<dbReference type="InterPro" id="IPR011333">
    <property type="entry name" value="SKP1/BTB/POZ_sf"/>
</dbReference>
<accession>A0AAN6VHM1</accession>
<evidence type="ECO:0008006" key="3">
    <source>
        <dbReference type="Google" id="ProtNLM"/>
    </source>
</evidence>
<sequence>MAQQSPYMVFSLYDPEPGEVAAVEEYADMDLSGSSRSSLDSSAELVEMNPGDDLCGVTIRFDGEIWTYGKKDLIAKWPYFQRLHDMSQEFARGEGSIRVYWRDATISDVSVLLDFIFSSQTTLDLDTMYPGVATFPACVKAYLAGKLFHRGLAKLAVHALADHCDQLLVTAFHCDSLTGLPTEDVAAMFESVSFTKAVQDTYHPAVTADTAPIRNILIPFLWIMQRRIACPCTGFINLAKVNKNFAADIGLYVLSMDKRNTSFEPRATSHDISNRFYVKDKDYIDRNSTHGCHTCRPSDDPRGRGAEEDDAWARGQAEWFDPFVTTAVWQHTRYWCKNCAEHMDRSVAPWRTTSLF</sequence>
<name>A0AAN6VHM1_9PEZI</name>
<gene>
    <name evidence="1" type="ORF">C8A00DRAFT_36386</name>
</gene>
<evidence type="ECO:0000313" key="2">
    <source>
        <dbReference type="Proteomes" id="UP001302745"/>
    </source>
</evidence>
<organism evidence="1 2">
    <name type="scientific">Chaetomidium leptoderma</name>
    <dbReference type="NCBI Taxonomy" id="669021"/>
    <lineage>
        <taxon>Eukaryota</taxon>
        <taxon>Fungi</taxon>
        <taxon>Dikarya</taxon>
        <taxon>Ascomycota</taxon>
        <taxon>Pezizomycotina</taxon>
        <taxon>Sordariomycetes</taxon>
        <taxon>Sordariomycetidae</taxon>
        <taxon>Sordariales</taxon>
        <taxon>Chaetomiaceae</taxon>
        <taxon>Chaetomidium</taxon>
    </lineage>
</organism>
<dbReference type="SUPFAM" id="SSF54695">
    <property type="entry name" value="POZ domain"/>
    <property type="match status" value="1"/>
</dbReference>
<comment type="caution">
    <text evidence="1">The sequence shown here is derived from an EMBL/GenBank/DDBJ whole genome shotgun (WGS) entry which is preliminary data.</text>
</comment>
<dbReference type="EMBL" id="MU857039">
    <property type="protein sequence ID" value="KAK4151001.1"/>
    <property type="molecule type" value="Genomic_DNA"/>
</dbReference>
<reference evidence="1" key="1">
    <citation type="journal article" date="2023" name="Mol. Phylogenet. Evol.">
        <title>Genome-scale phylogeny and comparative genomics of the fungal order Sordariales.</title>
        <authorList>
            <person name="Hensen N."/>
            <person name="Bonometti L."/>
            <person name="Westerberg I."/>
            <person name="Brannstrom I.O."/>
            <person name="Guillou S."/>
            <person name="Cros-Aarteil S."/>
            <person name="Calhoun S."/>
            <person name="Haridas S."/>
            <person name="Kuo A."/>
            <person name="Mondo S."/>
            <person name="Pangilinan J."/>
            <person name="Riley R."/>
            <person name="LaButti K."/>
            <person name="Andreopoulos B."/>
            <person name="Lipzen A."/>
            <person name="Chen C."/>
            <person name="Yan M."/>
            <person name="Daum C."/>
            <person name="Ng V."/>
            <person name="Clum A."/>
            <person name="Steindorff A."/>
            <person name="Ohm R.A."/>
            <person name="Martin F."/>
            <person name="Silar P."/>
            <person name="Natvig D.O."/>
            <person name="Lalanne C."/>
            <person name="Gautier V."/>
            <person name="Ament-Velasquez S.L."/>
            <person name="Kruys A."/>
            <person name="Hutchinson M.I."/>
            <person name="Powell A.J."/>
            <person name="Barry K."/>
            <person name="Miller A.N."/>
            <person name="Grigoriev I.V."/>
            <person name="Debuchy R."/>
            <person name="Gladieux P."/>
            <person name="Hiltunen Thoren M."/>
            <person name="Johannesson H."/>
        </authorList>
    </citation>
    <scope>NUCLEOTIDE SEQUENCE</scope>
    <source>
        <strain evidence="1">CBS 538.74</strain>
    </source>
</reference>
<dbReference type="AlphaFoldDB" id="A0AAN6VHM1"/>
<evidence type="ECO:0000313" key="1">
    <source>
        <dbReference type="EMBL" id="KAK4151001.1"/>
    </source>
</evidence>
<protein>
    <recommendedName>
        <fullName evidence="3">BTB domain-containing protein</fullName>
    </recommendedName>
</protein>
<keyword evidence="2" id="KW-1185">Reference proteome</keyword>
<dbReference type="Proteomes" id="UP001302745">
    <property type="component" value="Unassembled WGS sequence"/>
</dbReference>
<proteinExistence type="predicted"/>
<reference evidence="1" key="2">
    <citation type="submission" date="2023-05" db="EMBL/GenBank/DDBJ databases">
        <authorList>
            <consortium name="Lawrence Berkeley National Laboratory"/>
            <person name="Steindorff A."/>
            <person name="Hensen N."/>
            <person name="Bonometti L."/>
            <person name="Westerberg I."/>
            <person name="Brannstrom I.O."/>
            <person name="Guillou S."/>
            <person name="Cros-Aarteil S."/>
            <person name="Calhoun S."/>
            <person name="Haridas S."/>
            <person name="Kuo A."/>
            <person name="Mondo S."/>
            <person name="Pangilinan J."/>
            <person name="Riley R."/>
            <person name="Labutti K."/>
            <person name="Andreopoulos B."/>
            <person name="Lipzen A."/>
            <person name="Chen C."/>
            <person name="Yanf M."/>
            <person name="Daum C."/>
            <person name="Ng V."/>
            <person name="Clum A."/>
            <person name="Ohm R."/>
            <person name="Martin F."/>
            <person name="Silar P."/>
            <person name="Natvig D."/>
            <person name="Lalanne C."/>
            <person name="Gautier V."/>
            <person name="Ament-Velasquez S.L."/>
            <person name="Kruys A."/>
            <person name="Hutchinson M.I."/>
            <person name="Powell A.J."/>
            <person name="Barry K."/>
            <person name="Miller A.N."/>
            <person name="Grigoriev I.V."/>
            <person name="Debuchy R."/>
            <person name="Gladieux P."/>
            <person name="Thoren M.H."/>
            <person name="Johannesson H."/>
        </authorList>
    </citation>
    <scope>NUCLEOTIDE SEQUENCE</scope>
    <source>
        <strain evidence="1">CBS 538.74</strain>
    </source>
</reference>